<dbReference type="InterPro" id="IPR002403">
    <property type="entry name" value="Cyt_P450_E_grp-IV"/>
</dbReference>
<evidence type="ECO:0000256" key="8">
    <source>
        <dbReference type="ARBA" id="ARBA00022824"/>
    </source>
</evidence>
<keyword evidence="13" id="KW-0472">Membrane</keyword>
<dbReference type="PANTHER" id="PTHR24292">
    <property type="entry name" value="CYTOCHROME P450"/>
    <property type="match status" value="1"/>
</dbReference>
<keyword evidence="12" id="KW-0503">Monooxygenase</keyword>
<dbReference type="PANTHER" id="PTHR24292:SF54">
    <property type="entry name" value="CYP9F3-RELATED"/>
    <property type="match status" value="1"/>
</dbReference>
<dbReference type="Gene3D" id="1.10.630.10">
    <property type="entry name" value="Cytochrome P450"/>
    <property type="match status" value="1"/>
</dbReference>
<dbReference type="GO" id="GO:0005789">
    <property type="term" value="C:endoplasmic reticulum membrane"/>
    <property type="evidence" value="ECO:0007669"/>
    <property type="project" value="UniProtKB-SubCell"/>
</dbReference>
<evidence type="ECO:0000256" key="13">
    <source>
        <dbReference type="ARBA" id="ARBA00023136"/>
    </source>
</evidence>
<keyword evidence="6 14" id="KW-0349">Heme</keyword>
<evidence type="ECO:0000256" key="6">
    <source>
        <dbReference type="ARBA" id="ARBA00022617"/>
    </source>
</evidence>
<comment type="similarity">
    <text evidence="5">Belongs to the cytochrome P450 family.</text>
</comment>
<gene>
    <name evidence="15" type="ORF">TPSB3V08_LOCUS3980</name>
</gene>
<keyword evidence="7 14" id="KW-0479">Metal-binding</keyword>
<reference evidence="15" key="1">
    <citation type="submission" date="2020-11" db="EMBL/GenBank/DDBJ databases">
        <authorList>
            <person name="Tran Van P."/>
        </authorList>
    </citation>
    <scope>NUCLEOTIDE SEQUENCE</scope>
</reference>
<proteinExistence type="inferred from homology"/>
<keyword evidence="8" id="KW-0256">Endoplasmic reticulum</keyword>
<dbReference type="SUPFAM" id="SSF48264">
    <property type="entry name" value="Cytochrome P450"/>
    <property type="match status" value="1"/>
</dbReference>
<comment type="cofactor">
    <cofactor evidence="1 14">
        <name>heme</name>
        <dbReference type="ChEBI" id="CHEBI:30413"/>
    </cofactor>
</comment>
<evidence type="ECO:0000256" key="7">
    <source>
        <dbReference type="ARBA" id="ARBA00022723"/>
    </source>
</evidence>
<evidence type="ECO:0000256" key="1">
    <source>
        <dbReference type="ARBA" id="ARBA00001971"/>
    </source>
</evidence>
<name>A0A7R9CXC5_TIMPO</name>
<evidence type="ECO:0000256" key="12">
    <source>
        <dbReference type="ARBA" id="ARBA00023033"/>
    </source>
</evidence>
<dbReference type="InterPro" id="IPR001128">
    <property type="entry name" value="Cyt_P450"/>
</dbReference>
<dbReference type="GO" id="GO:0016705">
    <property type="term" value="F:oxidoreductase activity, acting on paired donors, with incorporation or reduction of molecular oxygen"/>
    <property type="evidence" value="ECO:0007669"/>
    <property type="project" value="InterPro"/>
</dbReference>
<dbReference type="GO" id="GO:0005506">
    <property type="term" value="F:iron ion binding"/>
    <property type="evidence" value="ECO:0007669"/>
    <property type="project" value="InterPro"/>
</dbReference>
<accession>A0A7R9CXC5</accession>
<evidence type="ECO:0000313" key="15">
    <source>
        <dbReference type="EMBL" id="CAD7403291.1"/>
    </source>
</evidence>
<evidence type="ECO:0000256" key="5">
    <source>
        <dbReference type="ARBA" id="ARBA00010617"/>
    </source>
</evidence>
<evidence type="ECO:0000256" key="3">
    <source>
        <dbReference type="ARBA" id="ARBA00004174"/>
    </source>
</evidence>
<evidence type="ECO:0000256" key="2">
    <source>
        <dbReference type="ARBA" id="ARBA00003690"/>
    </source>
</evidence>
<dbReference type="EMBL" id="OD001822">
    <property type="protein sequence ID" value="CAD7403291.1"/>
    <property type="molecule type" value="Genomic_DNA"/>
</dbReference>
<evidence type="ECO:0000256" key="14">
    <source>
        <dbReference type="PIRSR" id="PIRSR602403-1"/>
    </source>
</evidence>
<dbReference type="GO" id="GO:0004497">
    <property type="term" value="F:monooxygenase activity"/>
    <property type="evidence" value="ECO:0007669"/>
    <property type="project" value="UniProtKB-KW"/>
</dbReference>
<protein>
    <recommendedName>
        <fullName evidence="16">Cytochrome P450</fullName>
    </recommendedName>
</protein>
<comment type="function">
    <text evidence="2">May be involved in the metabolism of insect hormones and in the breakdown of synthetic insecticides.</text>
</comment>
<dbReference type="PRINTS" id="PR00465">
    <property type="entry name" value="EP450IV"/>
</dbReference>
<evidence type="ECO:0000256" key="11">
    <source>
        <dbReference type="ARBA" id="ARBA00023004"/>
    </source>
</evidence>
<evidence type="ECO:0008006" key="16">
    <source>
        <dbReference type="Google" id="ProtNLM"/>
    </source>
</evidence>
<sequence>MICKSMCLAAVTSDSQHLETLRKYPVVHTLMRVCTRPYTLPGTNLCLEAGTKMVVPLFGLHYDPRYHPDPYRFDPERFSGEGSRPAIPTYTYLPFGEGPRNCIEVSCELSVGTKEAMGLLYTW</sequence>
<keyword evidence="10" id="KW-0560">Oxidoreductase</keyword>
<keyword evidence="9" id="KW-0492">Microsome</keyword>
<organism evidence="15">
    <name type="scientific">Timema poppense</name>
    <name type="common">Walking stick</name>
    <dbReference type="NCBI Taxonomy" id="170557"/>
    <lineage>
        <taxon>Eukaryota</taxon>
        <taxon>Metazoa</taxon>
        <taxon>Ecdysozoa</taxon>
        <taxon>Arthropoda</taxon>
        <taxon>Hexapoda</taxon>
        <taxon>Insecta</taxon>
        <taxon>Pterygota</taxon>
        <taxon>Neoptera</taxon>
        <taxon>Polyneoptera</taxon>
        <taxon>Phasmatodea</taxon>
        <taxon>Timematodea</taxon>
        <taxon>Timematoidea</taxon>
        <taxon>Timematidae</taxon>
        <taxon>Timema</taxon>
    </lineage>
</organism>
<dbReference type="AlphaFoldDB" id="A0A7R9CXC5"/>
<keyword evidence="11 14" id="KW-0408">Iron</keyword>
<dbReference type="InterPro" id="IPR050476">
    <property type="entry name" value="Insect_CytP450_Detox"/>
</dbReference>
<evidence type="ECO:0000256" key="10">
    <source>
        <dbReference type="ARBA" id="ARBA00023002"/>
    </source>
</evidence>
<dbReference type="InterPro" id="IPR036396">
    <property type="entry name" value="Cyt_P450_sf"/>
</dbReference>
<dbReference type="GO" id="GO:0020037">
    <property type="term" value="F:heme binding"/>
    <property type="evidence" value="ECO:0007669"/>
    <property type="project" value="InterPro"/>
</dbReference>
<feature type="binding site" description="axial binding residue" evidence="14">
    <location>
        <position position="102"/>
    </location>
    <ligand>
        <name>heme</name>
        <dbReference type="ChEBI" id="CHEBI:30413"/>
    </ligand>
    <ligandPart>
        <name>Fe</name>
        <dbReference type="ChEBI" id="CHEBI:18248"/>
    </ligandPart>
</feature>
<evidence type="ECO:0000256" key="4">
    <source>
        <dbReference type="ARBA" id="ARBA00004406"/>
    </source>
</evidence>
<dbReference type="Pfam" id="PF00067">
    <property type="entry name" value="p450"/>
    <property type="match status" value="1"/>
</dbReference>
<comment type="subcellular location">
    <subcellularLocation>
        <location evidence="4">Endoplasmic reticulum membrane</location>
        <topology evidence="4">Peripheral membrane protein</topology>
    </subcellularLocation>
    <subcellularLocation>
        <location evidence="3">Microsome membrane</location>
        <topology evidence="3">Peripheral membrane protein</topology>
    </subcellularLocation>
</comment>
<evidence type="ECO:0000256" key="9">
    <source>
        <dbReference type="ARBA" id="ARBA00022848"/>
    </source>
</evidence>